<keyword evidence="3" id="KW-0378">Hydrolase</keyword>
<evidence type="ECO:0000259" key="1">
    <source>
        <dbReference type="PROSITE" id="PS51192"/>
    </source>
</evidence>
<dbReference type="PATRIC" id="fig|1423788.3.peg.848"/>
<evidence type="ECO:0000313" key="3">
    <source>
        <dbReference type="EMBL" id="KRK85023.1"/>
    </source>
</evidence>
<evidence type="ECO:0000259" key="2">
    <source>
        <dbReference type="PROSITE" id="PS51194"/>
    </source>
</evidence>
<dbReference type="InterPro" id="IPR027417">
    <property type="entry name" value="P-loop_NTPase"/>
</dbReference>
<dbReference type="Pfam" id="PF00271">
    <property type="entry name" value="Helicase_C"/>
    <property type="match status" value="1"/>
</dbReference>
<dbReference type="Proteomes" id="UP000051515">
    <property type="component" value="Unassembled WGS sequence"/>
</dbReference>
<reference evidence="3 4" key="1">
    <citation type="journal article" date="2015" name="Genome Announc.">
        <title>Expanding the biotechnology potential of lactobacilli through comparative genomics of 213 strains and associated genera.</title>
        <authorList>
            <person name="Sun Z."/>
            <person name="Harris H.M."/>
            <person name="McCann A."/>
            <person name="Guo C."/>
            <person name="Argimon S."/>
            <person name="Zhang W."/>
            <person name="Yang X."/>
            <person name="Jeffery I.B."/>
            <person name="Cooney J.C."/>
            <person name="Kagawa T.F."/>
            <person name="Liu W."/>
            <person name="Song Y."/>
            <person name="Salvetti E."/>
            <person name="Wrobel A."/>
            <person name="Rasinkangas P."/>
            <person name="Parkhill J."/>
            <person name="Rea M.C."/>
            <person name="O'Sullivan O."/>
            <person name="Ritari J."/>
            <person name="Douillard F.P."/>
            <person name="Paul Ross R."/>
            <person name="Yang R."/>
            <person name="Briner A.E."/>
            <person name="Felis G.E."/>
            <person name="de Vos W.M."/>
            <person name="Barrangou R."/>
            <person name="Klaenhammer T.R."/>
            <person name="Caufield P.W."/>
            <person name="Cui Y."/>
            <person name="Zhang H."/>
            <person name="O'Toole P.W."/>
        </authorList>
    </citation>
    <scope>NUCLEOTIDE SEQUENCE [LARGE SCALE GENOMIC DNA]</scope>
    <source>
        <strain evidence="3 4">DSM 19674</strain>
    </source>
</reference>
<organism evidence="3 4">
    <name type="scientific">Companilactobacillus bobalius DSM 19674</name>
    <dbReference type="NCBI Taxonomy" id="1423788"/>
    <lineage>
        <taxon>Bacteria</taxon>
        <taxon>Bacillati</taxon>
        <taxon>Bacillota</taxon>
        <taxon>Bacilli</taxon>
        <taxon>Lactobacillales</taxon>
        <taxon>Lactobacillaceae</taxon>
        <taxon>Companilactobacillus</taxon>
        <taxon>Companilactobacillus bobalius</taxon>
    </lineage>
</organism>
<dbReference type="GO" id="GO:0003677">
    <property type="term" value="F:DNA binding"/>
    <property type="evidence" value="ECO:0007669"/>
    <property type="project" value="InterPro"/>
</dbReference>
<name>A0A0R1KNY5_9LACO</name>
<dbReference type="PROSITE" id="PS51192">
    <property type="entry name" value="HELICASE_ATP_BIND_1"/>
    <property type="match status" value="1"/>
</dbReference>
<dbReference type="InterPro" id="IPR050742">
    <property type="entry name" value="Helicase_Restrict-Modif_Enz"/>
</dbReference>
<dbReference type="InterPro" id="IPR001650">
    <property type="entry name" value="Helicase_C-like"/>
</dbReference>
<dbReference type="GO" id="GO:0005829">
    <property type="term" value="C:cytosol"/>
    <property type="evidence" value="ECO:0007669"/>
    <property type="project" value="TreeGrafter"/>
</dbReference>
<keyword evidence="3" id="KW-0347">Helicase</keyword>
<keyword evidence="4" id="KW-1185">Reference proteome</keyword>
<dbReference type="Gene3D" id="3.40.50.300">
    <property type="entry name" value="P-loop containing nucleotide triphosphate hydrolases"/>
    <property type="match status" value="2"/>
</dbReference>
<dbReference type="RefSeq" id="WP_056950153.1">
    <property type="nucleotide sequence ID" value="NZ_AZDY01000001.1"/>
</dbReference>
<keyword evidence="3" id="KW-0067">ATP-binding</keyword>
<dbReference type="EMBL" id="AZDY01000001">
    <property type="protein sequence ID" value="KRK85023.1"/>
    <property type="molecule type" value="Genomic_DNA"/>
</dbReference>
<dbReference type="AlphaFoldDB" id="A0A0R1KNY5"/>
<dbReference type="GO" id="GO:0016787">
    <property type="term" value="F:hydrolase activity"/>
    <property type="evidence" value="ECO:0007669"/>
    <property type="project" value="InterPro"/>
</dbReference>
<feature type="domain" description="Helicase C-terminal" evidence="2">
    <location>
        <begin position="204"/>
        <end position="349"/>
    </location>
</feature>
<dbReference type="PANTHER" id="PTHR47396">
    <property type="entry name" value="TYPE I RESTRICTION ENZYME ECOKI R PROTEIN"/>
    <property type="match status" value="1"/>
</dbReference>
<dbReference type="PANTHER" id="PTHR47396:SF1">
    <property type="entry name" value="ATP-DEPENDENT HELICASE IRC3-RELATED"/>
    <property type="match status" value="1"/>
</dbReference>
<dbReference type="SMART" id="SM00490">
    <property type="entry name" value="HELICc"/>
    <property type="match status" value="1"/>
</dbReference>
<dbReference type="PROSITE" id="PS51194">
    <property type="entry name" value="HELICASE_CTER"/>
    <property type="match status" value="1"/>
</dbReference>
<sequence length="451" mass="51113">MFILRNYQNKLINDLKNSLVHGNHNVVVQSPAGSGKTVTMAAIAKSATDKHNNVLFVVHRREIVEQVKQTFKAYGVDMTLCYVGMVQTVTRRLEKLDKPQLILVDECHHALAKSYTRIFDYFKQANVVGFTATPIRLSGQGLSKVFDDLILGPQIDWLIDNNFLAPYEYYSVKLIDDKKLKKNSTGDFSSKSMDSASKNIIYGDVIKTYKRVASNTKTIIYTHNVESSIKVAKEFNDAGFKALQVDGKTPKDKRKQIMDDFRSGKVTILVNAELYGEGVDVPDCQTVIMLRPTESLSLFIQQSMRCMRYRPNKTATIIDHVANYTRFGLPDTPRKWSLEGRDKKKNSGNSSIAIRTCPHCFAVISAAYSTCPICGYEIGVENKELKVDKSVKVEKIGKDFHFKTDYEKVRYSKMDPKDATSFRDLQKIGKARGYKPGWSFFQAKVRGFVHQ</sequence>
<dbReference type="Pfam" id="PF04851">
    <property type="entry name" value="ResIII"/>
    <property type="match status" value="1"/>
</dbReference>
<keyword evidence="3" id="KW-0547">Nucleotide-binding</keyword>
<proteinExistence type="predicted"/>
<gene>
    <name evidence="3" type="ORF">FC78_GL000823</name>
</gene>
<protein>
    <submittedName>
        <fullName evidence="3">Phage helicase</fullName>
    </submittedName>
</protein>
<comment type="caution">
    <text evidence="3">The sequence shown here is derived from an EMBL/GenBank/DDBJ whole genome shotgun (WGS) entry which is preliminary data.</text>
</comment>
<dbReference type="SMART" id="SM00487">
    <property type="entry name" value="DEXDc"/>
    <property type="match status" value="1"/>
</dbReference>
<dbReference type="SUPFAM" id="SSF52540">
    <property type="entry name" value="P-loop containing nucleoside triphosphate hydrolases"/>
    <property type="match status" value="1"/>
</dbReference>
<feature type="domain" description="Helicase ATP-binding" evidence="1">
    <location>
        <begin position="17"/>
        <end position="152"/>
    </location>
</feature>
<accession>A0A0R1KNY5</accession>
<dbReference type="GO" id="GO:0005524">
    <property type="term" value="F:ATP binding"/>
    <property type="evidence" value="ECO:0007669"/>
    <property type="project" value="InterPro"/>
</dbReference>
<evidence type="ECO:0000313" key="4">
    <source>
        <dbReference type="Proteomes" id="UP000051515"/>
    </source>
</evidence>
<dbReference type="GO" id="GO:0004386">
    <property type="term" value="F:helicase activity"/>
    <property type="evidence" value="ECO:0007669"/>
    <property type="project" value="UniProtKB-KW"/>
</dbReference>
<dbReference type="InterPro" id="IPR006935">
    <property type="entry name" value="Helicase/UvrB_N"/>
</dbReference>
<dbReference type="STRING" id="1423788.FC78_GL000823"/>
<dbReference type="InterPro" id="IPR014001">
    <property type="entry name" value="Helicase_ATP-bd"/>
</dbReference>